<dbReference type="InterPro" id="IPR015360">
    <property type="entry name" value="XPC-bd"/>
</dbReference>
<feature type="non-terminal residue" evidence="7">
    <location>
        <position position="271"/>
    </location>
</feature>
<dbReference type="SMART" id="SM00727">
    <property type="entry name" value="STI1"/>
    <property type="match status" value="1"/>
</dbReference>
<dbReference type="PROSITE" id="PS50053">
    <property type="entry name" value="UBIQUITIN_2"/>
    <property type="match status" value="1"/>
</dbReference>
<keyword evidence="2" id="KW-0227">DNA damage</keyword>
<accession>A0ABN9XDI2</accession>
<feature type="domain" description="UBA" evidence="5">
    <location>
        <begin position="131"/>
        <end position="163"/>
    </location>
</feature>
<reference evidence="7" key="1">
    <citation type="submission" date="2023-10" db="EMBL/GenBank/DDBJ databases">
        <authorList>
            <person name="Chen Y."/>
            <person name="Shah S."/>
            <person name="Dougan E. K."/>
            <person name="Thang M."/>
            <person name="Chan C."/>
        </authorList>
    </citation>
    <scope>NUCLEOTIDE SEQUENCE [LARGE SCALE GENOMIC DNA]</scope>
</reference>
<dbReference type="Pfam" id="PF00240">
    <property type="entry name" value="ubiquitin"/>
    <property type="match status" value="1"/>
</dbReference>
<evidence type="ECO:0000259" key="6">
    <source>
        <dbReference type="PROSITE" id="PS50053"/>
    </source>
</evidence>
<dbReference type="CDD" id="cd01805">
    <property type="entry name" value="Ubl_Rad23"/>
    <property type="match status" value="1"/>
</dbReference>
<keyword evidence="1" id="KW-0677">Repeat</keyword>
<dbReference type="Pfam" id="PF00627">
    <property type="entry name" value="UBA"/>
    <property type="match status" value="1"/>
</dbReference>
<evidence type="ECO:0000256" key="4">
    <source>
        <dbReference type="SAM" id="MobiDB-lite"/>
    </source>
</evidence>
<dbReference type="InterPro" id="IPR036353">
    <property type="entry name" value="XPC-bd_sf"/>
</dbReference>
<protein>
    <recommendedName>
        <fullName evidence="9">UV excision repair protein RAD23</fullName>
    </recommendedName>
</protein>
<organism evidence="7 8">
    <name type="scientific">Prorocentrum cordatum</name>
    <dbReference type="NCBI Taxonomy" id="2364126"/>
    <lineage>
        <taxon>Eukaryota</taxon>
        <taxon>Sar</taxon>
        <taxon>Alveolata</taxon>
        <taxon>Dinophyceae</taxon>
        <taxon>Prorocentrales</taxon>
        <taxon>Prorocentraceae</taxon>
        <taxon>Prorocentrum</taxon>
    </lineage>
</organism>
<dbReference type="SUPFAM" id="SSF46934">
    <property type="entry name" value="UBA-like"/>
    <property type="match status" value="1"/>
</dbReference>
<dbReference type="SUPFAM" id="SSF54236">
    <property type="entry name" value="Ubiquitin-like"/>
    <property type="match status" value="1"/>
</dbReference>
<dbReference type="Gene3D" id="3.10.20.90">
    <property type="entry name" value="Phosphatidylinositol 3-kinase Catalytic Subunit, Chain A, domain 1"/>
    <property type="match status" value="1"/>
</dbReference>
<dbReference type="Proteomes" id="UP001189429">
    <property type="component" value="Unassembled WGS sequence"/>
</dbReference>
<dbReference type="Gene3D" id="1.10.8.10">
    <property type="entry name" value="DNA helicase RuvA subunit, C-terminal domain"/>
    <property type="match status" value="1"/>
</dbReference>
<dbReference type="EMBL" id="CAUYUJ010020168">
    <property type="protein sequence ID" value="CAK0896284.1"/>
    <property type="molecule type" value="Genomic_DNA"/>
</dbReference>
<evidence type="ECO:0000256" key="1">
    <source>
        <dbReference type="ARBA" id="ARBA00022737"/>
    </source>
</evidence>
<dbReference type="InterPro" id="IPR000626">
    <property type="entry name" value="Ubiquitin-like_dom"/>
</dbReference>
<gene>
    <name evidence="7" type="ORF">PCOR1329_LOCUS74787</name>
</gene>
<dbReference type="Pfam" id="PF09280">
    <property type="entry name" value="XPC-binding"/>
    <property type="match status" value="1"/>
</dbReference>
<proteinExistence type="predicted"/>
<dbReference type="InterPro" id="IPR006636">
    <property type="entry name" value="STI1_HS-bd"/>
</dbReference>
<comment type="caution">
    <text evidence="7">The sequence shown here is derived from an EMBL/GenBank/DDBJ whole genome shotgun (WGS) entry which is preliminary data.</text>
</comment>
<evidence type="ECO:0000256" key="2">
    <source>
        <dbReference type="ARBA" id="ARBA00022763"/>
    </source>
</evidence>
<evidence type="ECO:0000313" key="8">
    <source>
        <dbReference type="Proteomes" id="UP001189429"/>
    </source>
</evidence>
<evidence type="ECO:0000259" key="5">
    <source>
        <dbReference type="PROSITE" id="PS50030"/>
    </source>
</evidence>
<dbReference type="InterPro" id="IPR029071">
    <property type="entry name" value="Ubiquitin-like_domsf"/>
</dbReference>
<dbReference type="InterPro" id="IPR009060">
    <property type="entry name" value="UBA-like_sf"/>
</dbReference>
<dbReference type="PROSITE" id="PS50030">
    <property type="entry name" value="UBA"/>
    <property type="match status" value="1"/>
</dbReference>
<dbReference type="PANTHER" id="PTHR10621">
    <property type="entry name" value="UV EXCISION REPAIR PROTEIN RAD23"/>
    <property type="match status" value="1"/>
</dbReference>
<name>A0ABN9XDI2_9DINO</name>
<dbReference type="SMART" id="SM00213">
    <property type="entry name" value="UBQ"/>
    <property type="match status" value="1"/>
</dbReference>
<dbReference type="InterPro" id="IPR015940">
    <property type="entry name" value="UBA"/>
</dbReference>
<evidence type="ECO:0000313" key="7">
    <source>
        <dbReference type="EMBL" id="CAK0896284.1"/>
    </source>
</evidence>
<dbReference type="SUPFAM" id="SSF101238">
    <property type="entry name" value="XPC-binding domain"/>
    <property type="match status" value="1"/>
</dbReference>
<dbReference type="SMART" id="SM00165">
    <property type="entry name" value="UBA"/>
    <property type="match status" value="1"/>
</dbReference>
<feature type="domain" description="Ubiquitin-like" evidence="6">
    <location>
        <begin position="1"/>
        <end position="77"/>
    </location>
</feature>
<dbReference type="Gene3D" id="1.10.10.540">
    <property type="entry name" value="XPC-binding domain"/>
    <property type="match status" value="1"/>
</dbReference>
<evidence type="ECO:0000256" key="3">
    <source>
        <dbReference type="ARBA" id="ARBA00023204"/>
    </source>
</evidence>
<dbReference type="PANTHER" id="PTHR10621:SF0">
    <property type="entry name" value="UV EXCISION REPAIR PROTEIN RAD23"/>
    <property type="match status" value="1"/>
</dbReference>
<feature type="region of interest" description="Disordered" evidence="4">
    <location>
        <begin position="81"/>
        <end position="109"/>
    </location>
</feature>
<keyword evidence="8" id="KW-1185">Reference proteome</keyword>
<evidence type="ECO:0008006" key="9">
    <source>
        <dbReference type="Google" id="ProtNLM"/>
    </source>
</evidence>
<keyword evidence="3" id="KW-0234">DNA repair</keyword>
<sequence length="271" mass="27367">MQVTLKPLKGETFEVEVSPQDSIGALKQKIAELKAEMPAEIQKLIYKGKILTDDATVEASAIKEGEFVVVMVAKAKAKEPTAAAAPAPAPAATAPAPASGAAPDEAMPDAAAQAAASVVTGAGQRRASKGELCNMGFERPQVERCLQAAFGNPDRAVEYLMNGIPAGLAGPPEGAAPVPGGAGGPPAAGGAALPPGAAAFPAMPAGGGGGGAEVPPELARLRTNPQFPQLARMVAQNPQMLAQILPALGQTDPQAMQAVMANPQAFMRMIR</sequence>